<proteinExistence type="predicted"/>
<accession>A0A0E3T7V0</accession>
<dbReference type="GeneID" id="26795122"/>
<evidence type="ECO:0000313" key="2">
    <source>
        <dbReference type="Proteomes" id="UP000033020"/>
    </source>
</evidence>
<dbReference type="KEGG" id="vg:26795122"/>
<reference evidence="1 2" key="1">
    <citation type="journal article" date="2015" name="Sci. Rep.">
        <title>Bacteriophages of wastewater foaming-associated filamentous Gordonia reduce host levels in raw activated sludge.</title>
        <authorList>
            <person name="Liu M."/>
            <person name="Gill J.J."/>
            <person name="Young R."/>
            <person name="Summer E.J."/>
        </authorList>
    </citation>
    <scope>NUCLEOTIDE SEQUENCE [LARGE SCALE GENOMIC DNA]</scope>
</reference>
<sequence>MNDIVNEVEEVLFSGVEQGDLSPVFPDVIVDHVYSGASPIFLPSNFFSCNFESELEESNLRIIKEDFYIHIRYGPVGLCNMVLSTDHDDISDTDKLCPVTGDFGMFQFSDWIRNRPDLIPCSPNENVVWDNKIWPVLMNSREFAKMTIEGHFMLPVFPTIGIFVPINIKLTERGRFDTVQYLYRDNLMNTVHEIAASTVQYPMTLNQIRMCWINWFKSEKIDFGEIRKIITDSTLDMEDTFNPGANNADENSLLRRLASAYLSHGLTPDVLAHAALGPADAVELGWNGR</sequence>
<organism evidence="1 2">
    <name type="scientific">Gordonia phage GordTnk2</name>
    <dbReference type="NCBI Taxonomy" id="1622192"/>
    <lineage>
        <taxon>Viruses</taxon>
        <taxon>Duplodnaviria</taxon>
        <taxon>Heunggongvirae</taxon>
        <taxon>Uroviricota</taxon>
        <taxon>Caudoviricetes</taxon>
        <taxon>Gordtnkvirus</taxon>
        <taxon>Gordtnkvirus gordtnk2</taxon>
    </lineage>
</organism>
<keyword evidence="2" id="KW-1185">Reference proteome</keyword>
<name>A0A0E3T7V0_9CAUD</name>
<dbReference type="RefSeq" id="YP_009223983.1">
    <property type="nucleotide sequence ID" value="NC_029074.1"/>
</dbReference>
<evidence type="ECO:0000313" key="1">
    <source>
        <dbReference type="EMBL" id="AKC02815.1"/>
    </source>
</evidence>
<dbReference type="EMBL" id="KP790008">
    <property type="protein sequence ID" value="AKC02815.1"/>
    <property type="molecule type" value="Genomic_DNA"/>
</dbReference>
<protein>
    <submittedName>
        <fullName evidence="1">Uncharacterized protein</fullName>
    </submittedName>
</protein>
<gene>
    <name evidence="1" type="ORF">GordTnk2_75</name>
</gene>
<dbReference type="Proteomes" id="UP000033020">
    <property type="component" value="Segment"/>
</dbReference>